<protein>
    <submittedName>
        <fullName evidence="6">Thyroglobulin type-1 repeat protein 2</fullName>
    </submittedName>
</protein>
<evidence type="ECO:0000256" key="4">
    <source>
        <dbReference type="ARBA" id="ARBA00023157"/>
    </source>
</evidence>
<dbReference type="InterPro" id="IPR051950">
    <property type="entry name" value="Dev_reg/Prot_inhib"/>
</dbReference>
<evidence type="ECO:0000313" key="6">
    <source>
        <dbReference type="EMBL" id="KPM08861.1"/>
    </source>
</evidence>
<dbReference type="Proteomes" id="UP000616769">
    <property type="component" value="Unassembled WGS sequence"/>
</dbReference>
<dbReference type="GO" id="GO:0005615">
    <property type="term" value="C:extracellular space"/>
    <property type="evidence" value="ECO:0007669"/>
    <property type="project" value="TreeGrafter"/>
</dbReference>
<dbReference type="VEuPathDB" id="VectorBase:SSCA009294"/>
<accession>A0A132AD02</accession>
<sequence>MLSVINEKKKKQISFHSNEFECFFFFLSSSSSSSFFFVHTKQRAYCVNEEDGRPTFGISDSHRSVNQSCGCSKSMNEKLNLGLDRLNPKRRDSKLDQINTEFNADVHMRCKSNGNFDPIQCINETCLCVDEQTGRPILNVVKESGFLFEPNKPQSVRWPATIVFGALNQVDEKILKKKKKKAIEKIYMEDCFQEVFRSSLMTYHFARKGTTLEGLVTTKCGFDDRYYRVQCPDSVCTCHGPDGSLIGSYRVESKYSGTIDCRCALEEYLAKQQRQPFDVLRCDGAGNFEPIQCYSNDQICYCTDRNGVRISERFTIKTINNFIQKYAPSYNVKQLCRAMQSSLNHFDLIQKDQEFYFEPTMQNYRIRDDRPDPMKIIPHAFLTRPI</sequence>
<evidence type="ECO:0000256" key="1">
    <source>
        <dbReference type="ARBA" id="ARBA00004613"/>
    </source>
</evidence>
<dbReference type="SUPFAM" id="SSF57610">
    <property type="entry name" value="Thyroglobulin type-1 domain"/>
    <property type="match status" value="2"/>
</dbReference>
<keyword evidence="3" id="KW-0677">Repeat</keyword>
<dbReference type="Pfam" id="PF00086">
    <property type="entry name" value="Thyroglobulin_1"/>
    <property type="match status" value="2"/>
</dbReference>
<dbReference type="InterPro" id="IPR036857">
    <property type="entry name" value="Thyroglobulin_1_sf"/>
</dbReference>
<comment type="caution">
    <text evidence="6">The sequence shown here is derived from an EMBL/GenBank/DDBJ whole genome shotgun (WGS) entry which is preliminary data.</text>
</comment>
<comment type="subcellular location">
    <subcellularLocation>
        <location evidence="1">Secreted</location>
    </subcellularLocation>
</comment>
<dbReference type="OrthoDB" id="9984531at2759"/>
<dbReference type="PROSITE" id="PS51162">
    <property type="entry name" value="THYROGLOBULIN_1_2"/>
    <property type="match status" value="1"/>
</dbReference>
<evidence type="ECO:0000256" key="3">
    <source>
        <dbReference type="ARBA" id="ARBA00022737"/>
    </source>
</evidence>
<gene>
    <name evidence="6" type="ORF">QR98_0073860</name>
</gene>
<proteinExistence type="predicted"/>
<organism evidence="6 7">
    <name type="scientific">Sarcoptes scabiei</name>
    <name type="common">Itch mite</name>
    <name type="synonym">Acarus scabiei</name>
    <dbReference type="NCBI Taxonomy" id="52283"/>
    <lineage>
        <taxon>Eukaryota</taxon>
        <taxon>Metazoa</taxon>
        <taxon>Ecdysozoa</taxon>
        <taxon>Arthropoda</taxon>
        <taxon>Chelicerata</taxon>
        <taxon>Arachnida</taxon>
        <taxon>Acari</taxon>
        <taxon>Acariformes</taxon>
        <taxon>Sarcoptiformes</taxon>
        <taxon>Astigmata</taxon>
        <taxon>Psoroptidia</taxon>
        <taxon>Sarcoptoidea</taxon>
        <taxon>Sarcoptidae</taxon>
        <taxon>Sarcoptinae</taxon>
        <taxon>Sarcoptes</taxon>
    </lineage>
</organism>
<evidence type="ECO:0000256" key="5">
    <source>
        <dbReference type="PROSITE-ProRule" id="PRU00500"/>
    </source>
</evidence>
<evidence type="ECO:0000313" key="7">
    <source>
        <dbReference type="Proteomes" id="UP000616769"/>
    </source>
</evidence>
<dbReference type="PANTHER" id="PTHR12352">
    <property type="entry name" value="SECRETED MODULAR CALCIUM-BINDING PROTEIN"/>
    <property type="match status" value="1"/>
</dbReference>
<keyword evidence="2" id="KW-0964">Secreted</keyword>
<dbReference type="CDD" id="cd00191">
    <property type="entry name" value="TY"/>
    <property type="match status" value="1"/>
</dbReference>
<name>A0A132AD02_SARSC</name>
<dbReference type="InterPro" id="IPR000716">
    <property type="entry name" value="Thyroglobulin_1"/>
</dbReference>
<dbReference type="PANTHER" id="PTHR12352:SF3">
    <property type="entry name" value="NIDOGEN-2"/>
    <property type="match status" value="1"/>
</dbReference>
<evidence type="ECO:0000256" key="2">
    <source>
        <dbReference type="ARBA" id="ARBA00022525"/>
    </source>
</evidence>
<dbReference type="AlphaFoldDB" id="A0A132AD02"/>
<dbReference type="EMBL" id="JXLN01012783">
    <property type="protein sequence ID" value="KPM08861.1"/>
    <property type="molecule type" value="Genomic_DNA"/>
</dbReference>
<keyword evidence="4 5" id="KW-1015">Disulfide bond</keyword>
<feature type="disulfide bond" evidence="5">
    <location>
        <begin position="293"/>
        <end position="300"/>
    </location>
</feature>
<comment type="caution">
    <text evidence="5">Lacks conserved residue(s) required for the propagation of feature annotation.</text>
</comment>
<dbReference type="Gene3D" id="4.10.800.10">
    <property type="entry name" value="Thyroglobulin type-1"/>
    <property type="match status" value="2"/>
</dbReference>
<dbReference type="SMART" id="SM00211">
    <property type="entry name" value="TY"/>
    <property type="match status" value="2"/>
</dbReference>
<reference evidence="6 7" key="1">
    <citation type="journal article" date="2015" name="Parasit. Vectors">
        <title>Draft genome of the scabies mite.</title>
        <authorList>
            <person name="Rider S.D.Jr."/>
            <person name="Morgan M.S."/>
            <person name="Arlian L.G."/>
        </authorList>
    </citation>
    <scope>NUCLEOTIDE SEQUENCE [LARGE SCALE GENOMIC DNA]</scope>
    <source>
        <strain evidence="6">Arlian Lab</strain>
    </source>
</reference>